<sequence>MFLQYFLVTVFTILVHSASSLGTFQQDQLSGYGHEIHANNESSLLLKLRRLMAVNNNQFENSAKRSKGSRRYVVNVDKFGAKADGTDDSQAFIKAWKKACSTKQSIFMVPARKVYHLKPVTFEGPCQSGITMRIQGSIRASTYMSDYEKDRRIWLKFENLRDFTVDGGGVISGNGQIWWSKSCKVDEKQALTFDNCINLKVTHLKIKNAQQMHLNFRNCENVEASNLKVKSKETSPNTDGIHVSGSRNVQILNCDIGTGDDCISIVSGSSKIRAMDIKCGPGHGISIGSLGKNGEEDRVSDITVTRATLTGTTNGVRIKSWQGGRGYAQNIVFENIAMQNVTNPIIIDQFYCDKKEHNCKAQKNAVQVKSVLYKNIKGTSALEKGIIFNCSETFPCEGVRMQNIELTHNGQSSEASCANINVQQIGRNTPRCPKQL</sequence>
<evidence type="ECO:0000256" key="1">
    <source>
        <dbReference type="ARBA" id="ARBA00004191"/>
    </source>
</evidence>
<evidence type="ECO:0000256" key="14">
    <source>
        <dbReference type="SAM" id="SignalP"/>
    </source>
</evidence>
<dbReference type="InterPro" id="IPR012334">
    <property type="entry name" value="Pectin_lyas_fold"/>
</dbReference>
<organism evidence="15 16">
    <name type="scientific">Cinchona calisaya</name>
    <dbReference type="NCBI Taxonomy" id="153742"/>
    <lineage>
        <taxon>Eukaryota</taxon>
        <taxon>Viridiplantae</taxon>
        <taxon>Streptophyta</taxon>
        <taxon>Embryophyta</taxon>
        <taxon>Tracheophyta</taxon>
        <taxon>Spermatophyta</taxon>
        <taxon>Magnoliopsida</taxon>
        <taxon>eudicotyledons</taxon>
        <taxon>Gunneridae</taxon>
        <taxon>Pentapetalae</taxon>
        <taxon>asterids</taxon>
        <taxon>lamiids</taxon>
        <taxon>Gentianales</taxon>
        <taxon>Rubiaceae</taxon>
        <taxon>Cinchonoideae</taxon>
        <taxon>Cinchoneae</taxon>
        <taxon>Cinchona</taxon>
    </lineage>
</organism>
<evidence type="ECO:0000256" key="4">
    <source>
        <dbReference type="ARBA" id="ARBA00022512"/>
    </source>
</evidence>
<evidence type="ECO:0000256" key="10">
    <source>
        <dbReference type="ARBA" id="ARBA00034074"/>
    </source>
</evidence>
<dbReference type="GO" id="GO:0009901">
    <property type="term" value="P:anther dehiscence"/>
    <property type="evidence" value="ECO:0007669"/>
    <property type="project" value="UniProtKB-ARBA"/>
</dbReference>
<gene>
    <name evidence="15" type="ORF">ACH5RR_000809</name>
</gene>
<keyword evidence="5" id="KW-0964">Secreted</keyword>
<evidence type="ECO:0000256" key="11">
    <source>
        <dbReference type="ARBA" id="ARBA00083621"/>
    </source>
</evidence>
<dbReference type="SMART" id="SM00710">
    <property type="entry name" value="PbH1"/>
    <property type="match status" value="5"/>
</dbReference>
<evidence type="ECO:0000256" key="7">
    <source>
        <dbReference type="ARBA" id="ARBA00022801"/>
    </source>
</evidence>
<dbReference type="PANTHER" id="PTHR31375">
    <property type="match status" value="1"/>
</dbReference>
<reference evidence="15 16" key="1">
    <citation type="submission" date="2024-11" db="EMBL/GenBank/DDBJ databases">
        <title>A near-complete genome assembly of Cinchona calisaya.</title>
        <authorList>
            <person name="Lian D.C."/>
            <person name="Zhao X.W."/>
            <person name="Wei L."/>
        </authorList>
    </citation>
    <scope>NUCLEOTIDE SEQUENCE [LARGE SCALE GENOMIC DNA]</scope>
    <source>
        <tissue evidence="15">Nenye</tissue>
    </source>
</reference>
<evidence type="ECO:0000256" key="3">
    <source>
        <dbReference type="ARBA" id="ARBA00012736"/>
    </source>
</evidence>
<dbReference type="SUPFAM" id="SSF51126">
    <property type="entry name" value="Pectin lyase-like"/>
    <property type="match status" value="1"/>
</dbReference>
<dbReference type="Gene3D" id="2.160.20.10">
    <property type="entry name" value="Single-stranded right-handed beta-helix, Pectin lyase-like"/>
    <property type="match status" value="1"/>
</dbReference>
<evidence type="ECO:0000256" key="13">
    <source>
        <dbReference type="RuleBase" id="RU361169"/>
    </source>
</evidence>
<dbReference type="EC" id="3.2.1.15" evidence="3"/>
<keyword evidence="6 14" id="KW-0732">Signal</keyword>
<feature type="signal peptide" evidence="14">
    <location>
        <begin position="1"/>
        <end position="17"/>
    </location>
</feature>
<keyword evidence="4" id="KW-0134">Cell wall</keyword>
<evidence type="ECO:0000256" key="12">
    <source>
        <dbReference type="PROSITE-ProRule" id="PRU10052"/>
    </source>
</evidence>
<dbReference type="InterPro" id="IPR000743">
    <property type="entry name" value="Glyco_hydro_28"/>
</dbReference>
<keyword evidence="16" id="KW-1185">Reference proteome</keyword>
<dbReference type="GO" id="GO:0009830">
    <property type="term" value="P:cell wall modification involved in abscission"/>
    <property type="evidence" value="ECO:0007669"/>
    <property type="project" value="UniProtKB-ARBA"/>
</dbReference>
<evidence type="ECO:0000256" key="9">
    <source>
        <dbReference type="ARBA" id="ARBA00023316"/>
    </source>
</evidence>
<comment type="caution">
    <text evidence="15">The sequence shown here is derived from an EMBL/GenBank/DDBJ whole genome shotgun (WGS) entry which is preliminary data.</text>
</comment>
<dbReference type="PROSITE" id="PS00502">
    <property type="entry name" value="POLYGALACTURONASE"/>
    <property type="match status" value="1"/>
</dbReference>
<evidence type="ECO:0000256" key="2">
    <source>
        <dbReference type="ARBA" id="ARBA00008834"/>
    </source>
</evidence>
<proteinExistence type="inferred from homology"/>
<dbReference type="InterPro" id="IPR006626">
    <property type="entry name" value="PbH1"/>
</dbReference>
<keyword evidence="8 13" id="KW-0326">Glycosidase</keyword>
<feature type="active site" evidence="12">
    <location>
        <position position="283"/>
    </location>
</feature>
<dbReference type="InterPro" id="IPR011050">
    <property type="entry name" value="Pectin_lyase_fold/virulence"/>
</dbReference>
<comment type="similarity">
    <text evidence="2 13">Belongs to the glycosyl hydrolase 28 family.</text>
</comment>
<comment type="subcellular location">
    <subcellularLocation>
        <location evidence="1">Secreted</location>
        <location evidence="1">Cell wall</location>
    </subcellularLocation>
</comment>
<name>A0ABD3B1S3_9GENT</name>
<accession>A0ABD3B1S3</accession>
<feature type="chain" id="PRO_5044745020" description="endo-polygalacturonase" evidence="14">
    <location>
        <begin position="18"/>
        <end position="436"/>
    </location>
</feature>
<evidence type="ECO:0000256" key="6">
    <source>
        <dbReference type="ARBA" id="ARBA00022729"/>
    </source>
</evidence>
<comment type="catalytic activity">
    <reaction evidence="10">
        <text>(1,4-alpha-D-galacturonosyl)n+m + H2O = (1,4-alpha-D-galacturonosyl)n + (1,4-alpha-D-galacturonosyl)m.</text>
        <dbReference type="EC" id="3.2.1.15"/>
    </reaction>
</comment>
<evidence type="ECO:0000313" key="15">
    <source>
        <dbReference type="EMBL" id="KAL3537443.1"/>
    </source>
</evidence>
<dbReference type="AlphaFoldDB" id="A0ABD3B1S3"/>
<dbReference type="FunFam" id="2.160.20.10:FF:000028">
    <property type="entry name" value="Polygalacturonase QRT2"/>
    <property type="match status" value="1"/>
</dbReference>
<evidence type="ECO:0000313" key="16">
    <source>
        <dbReference type="Proteomes" id="UP001630127"/>
    </source>
</evidence>
<keyword evidence="7 13" id="KW-0378">Hydrolase</keyword>
<protein>
    <recommendedName>
        <fullName evidence="3">endo-polygalacturonase</fullName>
        <ecNumber evidence="3">3.2.1.15</ecNumber>
    </recommendedName>
    <alternativeName>
        <fullName evidence="11">Pectinase</fullName>
    </alternativeName>
</protein>
<evidence type="ECO:0000256" key="8">
    <source>
        <dbReference type="ARBA" id="ARBA00023295"/>
    </source>
</evidence>
<dbReference type="Proteomes" id="UP001630127">
    <property type="component" value="Unassembled WGS sequence"/>
</dbReference>
<evidence type="ECO:0000256" key="5">
    <source>
        <dbReference type="ARBA" id="ARBA00022525"/>
    </source>
</evidence>
<dbReference type="Pfam" id="PF00295">
    <property type="entry name" value="Glyco_hydro_28"/>
    <property type="match status" value="1"/>
</dbReference>
<dbReference type="EMBL" id="JBJUIK010000001">
    <property type="protein sequence ID" value="KAL3537443.1"/>
    <property type="molecule type" value="Genomic_DNA"/>
</dbReference>
<dbReference type="GO" id="GO:0010047">
    <property type="term" value="P:fruit dehiscence"/>
    <property type="evidence" value="ECO:0007669"/>
    <property type="project" value="UniProtKB-ARBA"/>
</dbReference>
<dbReference type="GO" id="GO:0004650">
    <property type="term" value="F:polygalacturonase activity"/>
    <property type="evidence" value="ECO:0007669"/>
    <property type="project" value="UniProtKB-EC"/>
</dbReference>
<keyword evidence="9" id="KW-0961">Cell wall biogenesis/degradation</keyword>